<organism evidence="2 3">
    <name type="scientific">Actinocorallia herbida</name>
    <dbReference type="NCBI Taxonomy" id="58109"/>
    <lineage>
        <taxon>Bacteria</taxon>
        <taxon>Bacillati</taxon>
        <taxon>Actinomycetota</taxon>
        <taxon>Actinomycetes</taxon>
        <taxon>Streptosporangiales</taxon>
        <taxon>Thermomonosporaceae</taxon>
        <taxon>Actinocorallia</taxon>
    </lineage>
</organism>
<dbReference type="AlphaFoldDB" id="A0A3N1DCE1"/>
<dbReference type="InterPro" id="IPR038732">
    <property type="entry name" value="HpyO/CreE_NAD-binding"/>
</dbReference>
<reference evidence="2 3" key="1">
    <citation type="submission" date="2018-11" db="EMBL/GenBank/DDBJ databases">
        <title>Sequencing the genomes of 1000 actinobacteria strains.</title>
        <authorList>
            <person name="Klenk H.-P."/>
        </authorList>
    </citation>
    <scope>NUCLEOTIDE SEQUENCE [LARGE SCALE GENOMIC DNA]</scope>
    <source>
        <strain evidence="2 3">DSM 44254</strain>
    </source>
</reference>
<sequence>MSVRGRTAAPAVVIVGGGASAALTAIHLLLGEREAEPPRVVIVDREGRHGLGQAYSTTDPTHLLNAPVAKMSALAEDPDHLLRWARAQGITVEGSDFLPRRTYGRYLRDLLDEAGRLRPGRLTEITGTVTSVSPEGSRWKVAVDDGDLFDADAVVLATGNRAPTAWPWEPEGDPRYIADPWAPGALDRVDDSGDVLVVGTGLTMVDLAMTLTSRHPDRVVYAVSRHGLLPRPHRCPAPPAVPFSPPAGDVTVADLHRIYHESVERNDGEWRGVVDGLRPHVPEMWGRLSLPEKQRFLTFFARGWEVRRHRIPPVSVARIDDLRSTGRLRVVKGFLDDVTAGRDSLAVAVATDGLRREFEVGWVVNSTGPAADPRTDPLLRDLIDAGTIAADPLGLGLSADGCGCLLGPEGEPRPGLFTLGPTLRGLRYETTAVPEIRAQAAHLAAVHLAEYDVPAARPSTGRAVTT</sequence>
<protein>
    <submittedName>
        <fullName evidence="2">Putative NAD(P)/FAD-binding protein YdhS</fullName>
    </submittedName>
</protein>
<dbReference type="SUPFAM" id="SSF51905">
    <property type="entry name" value="FAD/NAD(P)-binding domain"/>
    <property type="match status" value="1"/>
</dbReference>
<dbReference type="InterPro" id="IPR036188">
    <property type="entry name" value="FAD/NAD-bd_sf"/>
</dbReference>
<comment type="caution">
    <text evidence="2">The sequence shown here is derived from an EMBL/GenBank/DDBJ whole genome shotgun (WGS) entry which is preliminary data.</text>
</comment>
<dbReference type="EMBL" id="RJKE01000001">
    <property type="protein sequence ID" value="ROO90798.1"/>
    <property type="molecule type" value="Genomic_DNA"/>
</dbReference>
<dbReference type="Gene3D" id="3.50.50.60">
    <property type="entry name" value="FAD/NAD(P)-binding domain"/>
    <property type="match status" value="1"/>
</dbReference>
<evidence type="ECO:0000259" key="1">
    <source>
        <dbReference type="Pfam" id="PF13454"/>
    </source>
</evidence>
<evidence type="ECO:0000313" key="2">
    <source>
        <dbReference type="EMBL" id="ROO90798.1"/>
    </source>
</evidence>
<dbReference type="PANTHER" id="PTHR40254">
    <property type="entry name" value="BLR0577 PROTEIN"/>
    <property type="match status" value="1"/>
</dbReference>
<gene>
    <name evidence="2" type="ORF">EDD29_8537</name>
</gene>
<dbReference type="Pfam" id="PF13454">
    <property type="entry name" value="NAD_binding_9"/>
    <property type="match status" value="1"/>
</dbReference>
<dbReference type="InterPro" id="IPR052189">
    <property type="entry name" value="L-asp_N-monooxygenase_NS-form"/>
</dbReference>
<keyword evidence="3" id="KW-1185">Reference proteome</keyword>
<evidence type="ECO:0000313" key="3">
    <source>
        <dbReference type="Proteomes" id="UP000272400"/>
    </source>
</evidence>
<dbReference type="OrthoDB" id="101972at2"/>
<feature type="domain" description="FAD-dependent urate hydroxylase HpyO/Asp monooxygenase CreE-like FAD/NAD(P)-binding" evidence="1">
    <location>
        <begin position="13"/>
        <end position="160"/>
    </location>
</feature>
<proteinExistence type="predicted"/>
<dbReference type="RefSeq" id="WP_123669702.1">
    <property type="nucleotide sequence ID" value="NZ_RJKE01000001.1"/>
</dbReference>
<name>A0A3N1DCE1_9ACTN</name>
<dbReference type="PANTHER" id="PTHR40254:SF1">
    <property type="entry name" value="BLR0577 PROTEIN"/>
    <property type="match status" value="1"/>
</dbReference>
<dbReference type="Proteomes" id="UP000272400">
    <property type="component" value="Unassembled WGS sequence"/>
</dbReference>
<accession>A0A3N1DCE1</accession>